<evidence type="ECO:0000256" key="2">
    <source>
        <dbReference type="ARBA" id="ARBA00022705"/>
    </source>
</evidence>
<sequence length="403" mass="44290">MAKPAGRVLDFTHTSPQRAFKLIELPPELAEVVCSGKSGSSLSLKAEASRSSTSSDTYVNLCTTTQTYMIRQVQSSNSIYLIQPSPSPSSPPTIQPQQQAIEDTPNCVTTISKCNAILELVKMDSNSYSAFPYLQRVLRVYSGSHAEEDGDVDMSGGDSGGVGLSTTTTTTTIATTAITQRERRIAMKKLFAGVPLSAAECERGWVEICGFVHFERNFVVVGGGGGCRLTCWRPSAVMRIQAWKRVLDGAVLQGIDIGKHFLVRDLWRATRDEEDDNESGNAGFPMSLFDALIRRLMRDPASVGLGEVYEELKWASFDKGTTVSWVGEAYLEANAPDPTMAIGRAEFLQSWKDLLPEPWRCEATWDNLRGKSRKQGYSPGTQAAYMKREISDHPDHIRNSVGD</sequence>
<feature type="compositionally biased region" description="Basic and acidic residues" evidence="3">
    <location>
        <begin position="386"/>
        <end position="403"/>
    </location>
</feature>
<evidence type="ECO:0000313" key="4">
    <source>
        <dbReference type="EMBL" id="OAX80612.1"/>
    </source>
</evidence>
<accession>A0A1B7NV10</accession>
<dbReference type="Proteomes" id="UP000091918">
    <property type="component" value="Unassembled WGS sequence"/>
</dbReference>
<evidence type="ECO:0000313" key="5">
    <source>
        <dbReference type="Proteomes" id="UP000091918"/>
    </source>
</evidence>
<dbReference type="GO" id="GO:0034088">
    <property type="term" value="P:maintenance of mitotic sister chromatid cohesion"/>
    <property type="evidence" value="ECO:0007669"/>
    <property type="project" value="TreeGrafter"/>
</dbReference>
<comment type="caution">
    <text evidence="4">The sequence shown here is derived from an EMBL/GenBank/DDBJ whole genome shotgun (WGS) entry which is preliminary data.</text>
</comment>
<evidence type="ECO:0000256" key="1">
    <source>
        <dbReference type="ARBA" id="ARBA00007017"/>
    </source>
</evidence>
<feature type="region of interest" description="Disordered" evidence="3">
    <location>
        <begin position="384"/>
        <end position="403"/>
    </location>
</feature>
<dbReference type="InterPro" id="IPR019128">
    <property type="entry name" value="Dcc1"/>
</dbReference>
<name>A0A1B7NV10_9EURO</name>
<dbReference type="GO" id="GO:0000785">
    <property type="term" value="C:chromatin"/>
    <property type="evidence" value="ECO:0007669"/>
    <property type="project" value="TreeGrafter"/>
</dbReference>
<proteinExistence type="inferred from homology"/>
<gene>
    <name evidence="4" type="ORF">ACJ72_05052</name>
</gene>
<comment type="similarity">
    <text evidence="1">Belongs to the DCC1 family.</text>
</comment>
<keyword evidence="5" id="KW-1185">Reference proteome</keyword>
<protein>
    <recommendedName>
        <fullName evidence="6">Sister chromatid cohesion protein Dcc1</fullName>
    </recommendedName>
</protein>
<dbReference type="EMBL" id="LGUA01000660">
    <property type="protein sequence ID" value="OAX80612.1"/>
    <property type="molecule type" value="Genomic_DNA"/>
</dbReference>
<dbReference type="STRING" id="1658172.A0A1B7NV10"/>
<dbReference type="GO" id="GO:0031390">
    <property type="term" value="C:Ctf18 RFC-like complex"/>
    <property type="evidence" value="ECO:0007669"/>
    <property type="project" value="InterPro"/>
</dbReference>
<organism evidence="4 5">
    <name type="scientific">Emergomyces africanus</name>
    <dbReference type="NCBI Taxonomy" id="1955775"/>
    <lineage>
        <taxon>Eukaryota</taxon>
        <taxon>Fungi</taxon>
        <taxon>Dikarya</taxon>
        <taxon>Ascomycota</taxon>
        <taxon>Pezizomycotina</taxon>
        <taxon>Eurotiomycetes</taxon>
        <taxon>Eurotiomycetidae</taxon>
        <taxon>Onygenales</taxon>
        <taxon>Ajellomycetaceae</taxon>
        <taxon>Emergomyces</taxon>
    </lineage>
</organism>
<dbReference type="GO" id="GO:0000775">
    <property type="term" value="C:chromosome, centromeric region"/>
    <property type="evidence" value="ECO:0007669"/>
    <property type="project" value="TreeGrafter"/>
</dbReference>
<dbReference type="GO" id="GO:0006260">
    <property type="term" value="P:DNA replication"/>
    <property type="evidence" value="ECO:0007669"/>
    <property type="project" value="UniProtKB-KW"/>
</dbReference>
<dbReference type="AlphaFoldDB" id="A0A1B7NV10"/>
<dbReference type="PANTHER" id="PTHR13395">
    <property type="entry name" value="SISTER CHROMATID COHESION PROTEIN DCC1-RELATED"/>
    <property type="match status" value="1"/>
</dbReference>
<reference evidence="4 5" key="1">
    <citation type="submission" date="2015-07" db="EMBL/GenBank/DDBJ databases">
        <title>Emmonsia species relationships and genome sequence.</title>
        <authorList>
            <person name="Cuomo C.A."/>
            <person name="Schwartz I.S."/>
            <person name="Kenyon C."/>
            <person name="de Hoog G.S."/>
            <person name="Govender N.P."/>
            <person name="Botha A."/>
            <person name="Moreno L."/>
            <person name="de Vries M."/>
            <person name="Munoz J.F."/>
            <person name="Stielow J.B."/>
        </authorList>
    </citation>
    <scope>NUCLEOTIDE SEQUENCE [LARGE SCALE GENOMIC DNA]</scope>
    <source>
        <strain evidence="4 5">CBS 136260</strain>
    </source>
</reference>
<evidence type="ECO:0008006" key="6">
    <source>
        <dbReference type="Google" id="ProtNLM"/>
    </source>
</evidence>
<keyword evidence="2" id="KW-0235">DNA replication</keyword>
<evidence type="ECO:0000256" key="3">
    <source>
        <dbReference type="SAM" id="MobiDB-lite"/>
    </source>
</evidence>
<dbReference type="Pfam" id="PF09724">
    <property type="entry name" value="Dcc1"/>
    <property type="match status" value="1"/>
</dbReference>
<dbReference type="OrthoDB" id="5199543at2759"/>
<dbReference type="PANTHER" id="PTHR13395:SF6">
    <property type="entry name" value="SISTER CHROMATID COHESION PROTEIN DCC1"/>
    <property type="match status" value="1"/>
</dbReference>